<comment type="caution">
    <text evidence="1">The sequence shown here is derived from an EMBL/GenBank/DDBJ whole genome shotgun (WGS) entry which is preliminary data.</text>
</comment>
<organism evidence="1 2">
    <name type="scientific">Flemingia macrophylla</name>
    <dbReference type="NCBI Taxonomy" id="520843"/>
    <lineage>
        <taxon>Eukaryota</taxon>
        <taxon>Viridiplantae</taxon>
        <taxon>Streptophyta</taxon>
        <taxon>Embryophyta</taxon>
        <taxon>Tracheophyta</taxon>
        <taxon>Spermatophyta</taxon>
        <taxon>Magnoliopsida</taxon>
        <taxon>eudicotyledons</taxon>
        <taxon>Gunneridae</taxon>
        <taxon>Pentapetalae</taxon>
        <taxon>rosids</taxon>
        <taxon>fabids</taxon>
        <taxon>Fabales</taxon>
        <taxon>Fabaceae</taxon>
        <taxon>Papilionoideae</taxon>
        <taxon>50 kb inversion clade</taxon>
        <taxon>NPAAA clade</taxon>
        <taxon>indigoferoid/millettioid clade</taxon>
        <taxon>Phaseoleae</taxon>
        <taxon>Flemingia</taxon>
    </lineage>
</organism>
<reference evidence="1 2" key="1">
    <citation type="submission" date="2024-08" db="EMBL/GenBank/DDBJ databases">
        <title>Insights into the chromosomal genome structure of Flemingia macrophylla.</title>
        <authorList>
            <person name="Ding Y."/>
            <person name="Zhao Y."/>
            <person name="Bi W."/>
            <person name="Wu M."/>
            <person name="Zhao G."/>
            <person name="Gong Y."/>
            <person name="Li W."/>
            <person name="Zhang P."/>
        </authorList>
    </citation>
    <scope>NUCLEOTIDE SEQUENCE [LARGE SCALE GENOMIC DNA]</scope>
    <source>
        <strain evidence="1">DYQJB</strain>
        <tissue evidence="1">Leaf</tissue>
    </source>
</reference>
<dbReference type="AlphaFoldDB" id="A0ABD1LZT2"/>
<evidence type="ECO:0000313" key="2">
    <source>
        <dbReference type="Proteomes" id="UP001603857"/>
    </source>
</evidence>
<accession>A0ABD1LZT2</accession>
<protein>
    <submittedName>
        <fullName evidence="1">Uncharacterized protein</fullName>
    </submittedName>
</protein>
<evidence type="ECO:0000313" key="1">
    <source>
        <dbReference type="EMBL" id="KAL2329033.1"/>
    </source>
</evidence>
<dbReference type="EMBL" id="JBGMDY010000007">
    <property type="protein sequence ID" value="KAL2329033.1"/>
    <property type="molecule type" value="Genomic_DNA"/>
</dbReference>
<name>A0ABD1LZT2_9FABA</name>
<dbReference type="Proteomes" id="UP001603857">
    <property type="component" value="Unassembled WGS sequence"/>
</dbReference>
<gene>
    <name evidence="1" type="ORF">Fmac_022460</name>
</gene>
<keyword evidence="2" id="KW-1185">Reference proteome</keyword>
<proteinExistence type="predicted"/>
<sequence>MFWSSISTYNVEVRIESCKMEVKIHICNQKPNTHYIGWNTLTSSTSKKLYEKIEVKNKCESNWFFFCRKDQQRK</sequence>